<sequence>MGTRQGSRRPTQVEIARRAGVSQATVSLVINGHGSQVSADRREAVLAVIAELGYTVNTAARSLRGKGNRILGLYTFEPVFPVSERDFYFPFLQGVEAEAALLGYDMLLFTSAGGSTERSIYAGGSNRLLKSDGCVLLGRHLARDELARLSREDFPYVFIGRREVEGVRLSYVGADYANATKTMVQRLAAMGHSRILLVRRAEGAEPGLDRAAGHRAGLEAAGLHFTPDLVHQVGDGSEIDAELLRSWTHAGITAILVEPREADGIGRALELAAASAGIRIPTDLSVAFLGEAPASTPTRIWTGLALPRAEMGQEAVRMLITLLEDRDAGPLQKLLPCEPVDGNSIALASSVSVHT</sequence>
<dbReference type="InterPro" id="IPR000843">
    <property type="entry name" value="HTH_LacI"/>
</dbReference>
<dbReference type="PROSITE" id="PS50932">
    <property type="entry name" value="HTH_LACI_2"/>
    <property type="match status" value="1"/>
</dbReference>
<keyword evidence="2" id="KW-0805">Transcription regulation</keyword>
<organism evidence="6">
    <name type="scientific">Microbacterium sp. LWS13-1.2</name>
    <dbReference type="NCBI Taxonomy" id="3135264"/>
    <lineage>
        <taxon>Bacteria</taxon>
        <taxon>Bacillati</taxon>
        <taxon>Actinomycetota</taxon>
        <taxon>Actinomycetes</taxon>
        <taxon>Micrococcales</taxon>
        <taxon>Microbacteriaceae</taxon>
        <taxon>Microbacterium</taxon>
    </lineage>
</organism>
<dbReference type="EMBL" id="CP151632">
    <property type="protein sequence ID" value="WZO35702.1"/>
    <property type="molecule type" value="Genomic_DNA"/>
</dbReference>
<dbReference type="InterPro" id="IPR046335">
    <property type="entry name" value="LacI/GalR-like_sensor"/>
</dbReference>
<name>A0AAU6SFH7_9MICO</name>
<proteinExistence type="predicted"/>
<dbReference type="SMART" id="SM00354">
    <property type="entry name" value="HTH_LACI"/>
    <property type="match status" value="1"/>
</dbReference>
<gene>
    <name evidence="6" type="ORF">MRBLWS13_003407</name>
</gene>
<dbReference type="Gene3D" id="1.10.260.40">
    <property type="entry name" value="lambda repressor-like DNA-binding domains"/>
    <property type="match status" value="1"/>
</dbReference>
<dbReference type="RefSeq" id="WP_349426521.1">
    <property type="nucleotide sequence ID" value="NZ_CP151632.1"/>
</dbReference>
<evidence type="ECO:0000256" key="1">
    <source>
        <dbReference type="ARBA" id="ARBA00022491"/>
    </source>
</evidence>
<accession>A0AAU6SFH7</accession>
<protein>
    <submittedName>
        <fullName evidence="6">LacI family transcriptional regulator</fullName>
    </submittedName>
</protein>
<reference evidence="6" key="1">
    <citation type="submission" date="2024-04" db="EMBL/GenBank/DDBJ databases">
        <authorList>
            <person name="Roder T."/>
            <person name="Oberhansli S."/>
            <person name="Kreuzer M."/>
        </authorList>
    </citation>
    <scope>NUCLEOTIDE SEQUENCE</scope>
    <source>
        <strain evidence="6">LWS13-1.2</strain>
    </source>
</reference>
<dbReference type="SUPFAM" id="SSF47413">
    <property type="entry name" value="lambda repressor-like DNA-binding domains"/>
    <property type="match status" value="1"/>
</dbReference>
<dbReference type="GO" id="GO:0000976">
    <property type="term" value="F:transcription cis-regulatory region binding"/>
    <property type="evidence" value="ECO:0007669"/>
    <property type="project" value="TreeGrafter"/>
</dbReference>
<dbReference type="Pfam" id="PF13377">
    <property type="entry name" value="Peripla_BP_3"/>
    <property type="match status" value="1"/>
</dbReference>
<feature type="domain" description="HTH lacI-type" evidence="5">
    <location>
        <begin position="10"/>
        <end position="65"/>
    </location>
</feature>
<evidence type="ECO:0000259" key="5">
    <source>
        <dbReference type="PROSITE" id="PS50932"/>
    </source>
</evidence>
<dbReference type="SUPFAM" id="SSF53822">
    <property type="entry name" value="Periplasmic binding protein-like I"/>
    <property type="match status" value="1"/>
</dbReference>
<dbReference type="GO" id="GO:0003700">
    <property type="term" value="F:DNA-binding transcription factor activity"/>
    <property type="evidence" value="ECO:0007669"/>
    <property type="project" value="TreeGrafter"/>
</dbReference>
<dbReference type="AlphaFoldDB" id="A0AAU6SFH7"/>
<dbReference type="Pfam" id="PF00356">
    <property type="entry name" value="LacI"/>
    <property type="match status" value="1"/>
</dbReference>
<dbReference type="Gene3D" id="3.40.50.2300">
    <property type="match status" value="2"/>
</dbReference>
<evidence type="ECO:0000313" key="6">
    <source>
        <dbReference type="EMBL" id="WZO35702.1"/>
    </source>
</evidence>
<dbReference type="InterPro" id="IPR010982">
    <property type="entry name" value="Lambda_DNA-bd_dom_sf"/>
</dbReference>
<evidence type="ECO:0000256" key="3">
    <source>
        <dbReference type="ARBA" id="ARBA00023125"/>
    </source>
</evidence>
<evidence type="ECO:0000256" key="4">
    <source>
        <dbReference type="ARBA" id="ARBA00023163"/>
    </source>
</evidence>
<keyword evidence="3" id="KW-0238">DNA-binding</keyword>
<dbReference type="CDD" id="cd06267">
    <property type="entry name" value="PBP1_LacI_sugar_binding-like"/>
    <property type="match status" value="1"/>
</dbReference>
<dbReference type="InterPro" id="IPR028082">
    <property type="entry name" value="Peripla_BP_I"/>
</dbReference>
<dbReference type="PANTHER" id="PTHR30146">
    <property type="entry name" value="LACI-RELATED TRANSCRIPTIONAL REPRESSOR"/>
    <property type="match status" value="1"/>
</dbReference>
<dbReference type="PANTHER" id="PTHR30146:SF148">
    <property type="entry name" value="HTH-TYPE TRANSCRIPTIONAL REPRESSOR PURR-RELATED"/>
    <property type="match status" value="1"/>
</dbReference>
<dbReference type="CDD" id="cd01392">
    <property type="entry name" value="HTH_LacI"/>
    <property type="match status" value="1"/>
</dbReference>
<evidence type="ECO:0000256" key="2">
    <source>
        <dbReference type="ARBA" id="ARBA00023015"/>
    </source>
</evidence>
<keyword evidence="1" id="KW-0678">Repressor</keyword>
<keyword evidence="4" id="KW-0804">Transcription</keyword>